<comment type="similarity">
    <text evidence="3">Belongs to the peptidase C56 family. HSP31-like subfamily.</text>
</comment>
<dbReference type="InterPro" id="IPR002818">
    <property type="entry name" value="DJ-1/PfpI"/>
</dbReference>
<dbReference type="GO" id="GO:0019243">
    <property type="term" value="P:methylglyoxal catabolic process to D-lactate via S-lactoyl-glutathione"/>
    <property type="evidence" value="ECO:0007669"/>
    <property type="project" value="TreeGrafter"/>
</dbReference>
<dbReference type="SUPFAM" id="SSF52317">
    <property type="entry name" value="Class I glutamine amidotransferase-like"/>
    <property type="match status" value="1"/>
</dbReference>
<dbReference type="KEGG" id="nhl:Nhal_2789"/>
<dbReference type="CDD" id="cd03141">
    <property type="entry name" value="GATase1_Hsp31_like"/>
    <property type="match status" value="1"/>
</dbReference>
<evidence type="ECO:0000256" key="3">
    <source>
        <dbReference type="ARBA" id="ARBA00038493"/>
    </source>
</evidence>
<keyword evidence="1" id="KW-0346">Stress response</keyword>
<protein>
    <submittedName>
        <fullName evidence="5">ThiJ/PfpI domain protein</fullName>
    </submittedName>
</protein>
<dbReference type="InterPro" id="IPR050325">
    <property type="entry name" value="Prot/Nucl_acid_deglycase"/>
</dbReference>
<organism evidence="5 6">
    <name type="scientific">Nitrosococcus halophilus (strain Nc4)</name>
    <dbReference type="NCBI Taxonomy" id="472759"/>
    <lineage>
        <taxon>Bacteria</taxon>
        <taxon>Pseudomonadati</taxon>
        <taxon>Pseudomonadota</taxon>
        <taxon>Gammaproteobacteria</taxon>
        <taxon>Chromatiales</taxon>
        <taxon>Chromatiaceae</taxon>
        <taxon>Nitrosococcus</taxon>
    </lineage>
</organism>
<dbReference type="Pfam" id="PF01965">
    <property type="entry name" value="DJ-1_PfpI"/>
    <property type="match status" value="1"/>
</dbReference>
<feature type="domain" description="DJ-1/PfpI" evidence="4">
    <location>
        <begin position="29"/>
        <end position="219"/>
    </location>
</feature>
<gene>
    <name evidence="5" type="ordered locus">Nhal_2789</name>
</gene>
<evidence type="ECO:0000256" key="1">
    <source>
        <dbReference type="ARBA" id="ARBA00023016"/>
    </source>
</evidence>
<dbReference type="STRING" id="472759.Nhal_2789"/>
<dbReference type="Proteomes" id="UP000001844">
    <property type="component" value="Chromosome"/>
</dbReference>
<evidence type="ECO:0000313" key="6">
    <source>
        <dbReference type="Proteomes" id="UP000001844"/>
    </source>
</evidence>
<evidence type="ECO:0000313" key="5">
    <source>
        <dbReference type="EMBL" id="ADE15856.1"/>
    </source>
</evidence>
<evidence type="ECO:0000256" key="2">
    <source>
        <dbReference type="ARBA" id="ARBA00023239"/>
    </source>
</evidence>
<evidence type="ECO:0000259" key="4">
    <source>
        <dbReference type="Pfam" id="PF01965"/>
    </source>
</evidence>
<dbReference type="EMBL" id="CP001798">
    <property type="protein sequence ID" value="ADE15856.1"/>
    <property type="molecule type" value="Genomic_DNA"/>
</dbReference>
<dbReference type="GO" id="GO:0005737">
    <property type="term" value="C:cytoplasm"/>
    <property type="evidence" value="ECO:0007669"/>
    <property type="project" value="TreeGrafter"/>
</dbReference>
<dbReference type="PANTHER" id="PTHR48094">
    <property type="entry name" value="PROTEIN/NUCLEIC ACID DEGLYCASE DJ-1-RELATED"/>
    <property type="match status" value="1"/>
</dbReference>
<keyword evidence="2" id="KW-0456">Lyase</keyword>
<dbReference type="GO" id="GO:0019172">
    <property type="term" value="F:glyoxalase III activity"/>
    <property type="evidence" value="ECO:0007669"/>
    <property type="project" value="TreeGrafter"/>
</dbReference>
<sequence length="224" mass="24340">MSQHKSILMVVTSHDAIDREHPTGLWFEEFSVPYTLFRNQGYAITVASPKGGDAPIDPRSLEEYEATAANEAARAALKGTRRLDSNLRVADFDAAFFCGGHGTMFDLPDNADVQRWVAEFVQADKVLASVCHGPACLVGASLGDGTPVVKGRKVTSFTDQEERAVELDRHMPFLLESRLRELGAEFLPAANWQDNVVVDGNLVTGQNPQSSANAARAVIRLLSA</sequence>
<name>D5BXU5_NITHN</name>
<dbReference type="Gene3D" id="3.40.50.880">
    <property type="match status" value="1"/>
</dbReference>
<dbReference type="RefSeq" id="WP_013033713.1">
    <property type="nucleotide sequence ID" value="NC_013960.1"/>
</dbReference>
<dbReference type="InterPro" id="IPR029062">
    <property type="entry name" value="Class_I_gatase-like"/>
</dbReference>
<accession>D5BXU5</accession>
<reference evidence="6" key="1">
    <citation type="submission" date="2010-04" db="EMBL/GenBank/DDBJ databases">
        <title>Complete genome sequence of Nitrosococcus halophilus Nc4, a salt-adapted, aerobic obligate ammonia-oxidizing sulfur purple bacterium.</title>
        <authorList>
            <consortium name="US DOE Joint Genome Institute"/>
            <person name="Campbell M.A."/>
            <person name="Malfatti S.A."/>
            <person name="Chain P.S.G."/>
            <person name="Heidelberg J.F."/>
            <person name="Ward B.B."/>
            <person name="Klotz M.G."/>
        </authorList>
    </citation>
    <scope>NUCLEOTIDE SEQUENCE [LARGE SCALE GENOMIC DNA]</scope>
    <source>
        <strain evidence="6">Nc4</strain>
    </source>
</reference>
<keyword evidence="6" id="KW-1185">Reference proteome</keyword>
<dbReference type="eggNOG" id="COG0693">
    <property type="taxonomic scope" value="Bacteria"/>
</dbReference>
<dbReference type="HOGENOM" id="CLU_070319_2_0_6"/>
<proteinExistence type="inferred from homology"/>
<dbReference type="PANTHER" id="PTHR48094:SF11">
    <property type="entry name" value="GLUTATHIONE-INDEPENDENT GLYOXALASE HSP31-RELATED"/>
    <property type="match status" value="1"/>
</dbReference>
<dbReference type="AlphaFoldDB" id="D5BXU5"/>